<dbReference type="Proteomes" id="UP000247512">
    <property type="component" value="Unassembled WGS sequence"/>
</dbReference>
<dbReference type="AlphaFoldDB" id="A0A9N7CQ23"/>
<feature type="chain" id="PRO_5040355843" description="Lipoprotein" evidence="1">
    <location>
        <begin position="25"/>
        <end position="121"/>
    </location>
</feature>
<reference evidence="3 5" key="3">
    <citation type="submission" date="2017-06" db="EMBL/GenBank/DDBJ databases">
        <title>A draft genome sequence of Komagataeibacter nataicola LMG 1536.</title>
        <authorList>
            <person name="Skraban J."/>
            <person name="Cleenwerck I."/>
            <person name="Vandamme P."/>
            <person name="Trcek J."/>
        </authorList>
    </citation>
    <scope>NUCLEOTIDE SEQUENCE [LARGE SCALE GENOMIC DNA]</scope>
    <source>
        <strain evidence="3 5">LMG 1536</strain>
    </source>
</reference>
<dbReference type="KEGG" id="kna:B0W47_03465"/>
<dbReference type="Proteomes" id="UP000189683">
    <property type="component" value="Chromosome"/>
</dbReference>
<dbReference type="PROSITE" id="PS51257">
    <property type="entry name" value="PROKAR_LIPOPROTEIN"/>
    <property type="match status" value="1"/>
</dbReference>
<reference evidence="2" key="2">
    <citation type="submission" date="2017-02" db="EMBL/GenBank/DDBJ databases">
        <authorList>
            <person name="Zhang H."/>
        </authorList>
    </citation>
    <scope>NUCLEOTIDE SEQUENCE</scope>
    <source>
        <strain evidence="2">RZS01</strain>
    </source>
</reference>
<evidence type="ECO:0000313" key="4">
    <source>
        <dbReference type="Proteomes" id="UP000189683"/>
    </source>
</evidence>
<proteinExistence type="predicted"/>
<evidence type="ECO:0000256" key="1">
    <source>
        <dbReference type="SAM" id="SignalP"/>
    </source>
</evidence>
<feature type="signal peptide" evidence="1">
    <location>
        <begin position="1"/>
        <end position="24"/>
    </location>
</feature>
<protein>
    <recommendedName>
        <fullName evidence="6">Lipoprotein</fullName>
    </recommendedName>
</protein>
<keyword evidence="1" id="KW-0732">Signal</keyword>
<accession>A0A9N7CQ23</accession>
<name>A0A9N7CQ23_9PROT</name>
<evidence type="ECO:0000313" key="3">
    <source>
        <dbReference type="EMBL" id="PYD66828.1"/>
    </source>
</evidence>
<sequence length="121" mass="13360">MKELTMRFSVKSLRYCLVMLPVLALTACGGPSTGDIQTALDKSMKQELDQANHLSMELIGRPNPLVSQNPQVKVVDSDCHTKEGDDSIYTCKITLKNAQGDVREATVPVKKVEGEWVILKN</sequence>
<gene>
    <name evidence="2" type="ORF">B0W47_03465</name>
    <name evidence="3" type="ORF">CDI09_06680</name>
</gene>
<evidence type="ECO:0000313" key="5">
    <source>
        <dbReference type="Proteomes" id="UP000247512"/>
    </source>
</evidence>
<evidence type="ECO:0000313" key="2">
    <source>
        <dbReference type="EMBL" id="AQU86676.1"/>
    </source>
</evidence>
<dbReference type="EMBL" id="CP019875">
    <property type="protein sequence ID" value="AQU86676.1"/>
    <property type="molecule type" value="Genomic_DNA"/>
</dbReference>
<organism evidence="2 4">
    <name type="scientific">Komagataeibacter nataicola</name>
    <dbReference type="NCBI Taxonomy" id="265960"/>
    <lineage>
        <taxon>Bacteria</taxon>
        <taxon>Pseudomonadati</taxon>
        <taxon>Pseudomonadota</taxon>
        <taxon>Alphaproteobacteria</taxon>
        <taxon>Acetobacterales</taxon>
        <taxon>Acetobacteraceae</taxon>
        <taxon>Komagataeibacter</taxon>
    </lineage>
</organism>
<evidence type="ECO:0008006" key="6">
    <source>
        <dbReference type="Google" id="ProtNLM"/>
    </source>
</evidence>
<reference evidence="4" key="1">
    <citation type="submission" date="2017-02" db="EMBL/GenBank/DDBJ databases">
        <title>zhang.</title>
        <authorList>
            <person name="Zhang H."/>
        </authorList>
    </citation>
    <scope>NUCLEOTIDE SEQUENCE [LARGE SCALE GENOMIC DNA]</scope>
    <source>
        <strain evidence="4">RZS01</strain>
    </source>
</reference>
<dbReference type="EMBL" id="NIRT01000008">
    <property type="protein sequence ID" value="PYD66828.1"/>
    <property type="molecule type" value="Genomic_DNA"/>
</dbReference>
<keyword evidence="5" id="KW-1185">Reference proteome</keyword>